<dbReference type="InterPro" id="IPR007052">
    <property type="entry name" value="CS_dom"/>
</dbReference>
<evidence type="ECO:0000256" key="1">
    <source>
        <dbReference type="PROSITE-ProRule" id="PRU00285"/>
    </source>
</evidence>
<feature type="domain" description="SHSP" evidence="3">
    <location>
        <begin position="30"/>
        <end position="142"/>
    </location>
</feature>
<accession>A0A841GTZ5</accession>
<evidence type="ECO:0000259" key="3">
    <source>
        <dbReference type="PROSITE" id="PS01031"/>
    </source>
</evidence>
<dbReference type="CDD" id="cd06464">
    <property type="entry name" value="ACD_sHsps-like"/>
    <property type="match status" value="1"/>
</dbReference>
<keyword evidence="6" id="KW-1185">Reference proteome</keyword>
<protein>
    <submittedName>
        <fullName evidence="5">HSP20 family protein</fullName>
    </submittedName>
</protein>
<proteinExistence type="inferred from homology"/>
<organism evidence="5 6">
    <name type="scientific">Thermosipho japonicus</name>
    <dbReference type="NCBI Taxonomy" id="90323"/>
    <lineage>
        <taxon>Bacteria</taxon>
        <taxon>Thermotogati</taxon>
        <taxon>Thermotogota</taxon>
        <taxon>Thermotogae</taxon>
        <taxon>Thermotogales</taxon>
        <taxon>Fervidobacteriaceae</taxon>
        <taxon>Thermosipho</taxon>
    </lineage>
</organism>
<dbReference type="Pfam" id="PF00011">
    <property type="entry name" value="HSP20"/>
    <property type="match status" value="1"/>
</dbReference>
<dbReference type="InterPro" id="IPR031107">
    <property type="entry name" value="Small_HSP"/>
</dbReference>
<dbReference type="Gene3D" id="2.60.40.790">
    <property type="match status" value="1"/>
</dbReference>
<comment type="similarity">
    <text evidence="1 2">Belongs to the small heat shock protein (HSP20) family.</text>
</comment>
<dbReference type="PROSITE" id="PS01031">
    <property type="entry name" value="SHSP"/>
    <property type="match status" value="1"/>
</dbReference>
<feature type="domain" description="CS" evidence="4">
    <location>
        <begin position="34"/>
        <end position="137"/>
    </location>
</feature>
<dbReference type="RefSeq" id="WP_184618757.1">
    <property type="nucleotide sequence ID" value="NZ_JACHEX010000001.1"/>
</dbReference>
<dbReference type="SUPFAM" id="SSF49764">
    <property type="entry name" value="HSP20-like chaperones"/>
    <property type="match status" value="1"/>
</dbReference>
<reference evidence="5 6" key="1">
    <citation type="submission" date="2020-08" db="EMBL/GenBank/DDBJ databases">
        <title>Genomic Encyclopedia of Type Strains, Phase IV (KMG-IV): sequencing the most valuable type-strain genomes for metagenomic binning, comparative biology and taxonomic classification.</title>
        <authorList>
            <person name="Goeker M."/>
        </authorList>
    </citation>
    <scope>NUCLEOTIDE SEQUENCE [LARGE SCALE GENOMIC DNA]</scope>
    <source>
        <strain evidence="5 6">DSM 13481</strain>
    </source>
</reference>
<dbReference type="EMBL" id="JACHEX010000001">
    <property type="protein sequence ID" value="MBB6062021.1"/>
    <property type="molecule type" value="Genomic_DNA"/>
</dbReference>
<evidence type="ECO:0000313" key="5">
    <source>
        <dbReference type="EMBL" id="MBB6062021.1"/>
    </source>
</evidence>
<comment type="caution">
    <text evidence="5">The sequence shown here is derived from an EMBL/GenBank/DDBJ whole genome shotgun (WGS) entry which is preliminary data.</text>
</comment>
<dbReference type="AlphaFoldDB" id="A0A841GTZ5"/>
<dbReference type="Proteomes" id="UP000555828">
    <property type="component" value="Unassembled WGS sequence"/>
</dbReference>
<name>A0A841GTZ5_9BACT</name>
<dbReference type="PROSITE" id="PS51203">
    <property type="entry name" value="CS"/>
    <property type="match status" value="1"/>
</dbReference>
<evidence type="ECO:0000256" key="2">
    <source>
        <dbReference type="RuleBase" id="RU003616"/>
    </source>
</evidence>
<dbReference type="PANTHER" id="PTHR11527">
    <property type="entry name" value="HEAT-SHOCK PROTEIN 20 FAMILY MEMBER"/>
    <property type="match status" value="1"/>
</dbReference>
<evidence type="ECO:0000259" key="4">
    <source>
        <dbReference type="PROSITE" id="PS51203"/>
    </source>
</evidence>
<dbReference type="InterPro" id="IPR008978">
    <property type="entry name" value="HSP20-like_chaperone"/>
</dbReference>
<gene>
    <name evidence="5" type="ORF">HNP65_000443</name>
</gene>
<sequence length="142" mass="16829">MLARRNYFDPFVELQKEIDRLFEDFVRPSRFDTTHFPKVDVYETDKEVVIEAELPGLKKDDVKITIEDNVLTIKGERKFNREDKGKNYKIIERAEGYFERSFGLPEYVDVEKIKAKFNDGVLTIELPKKETKDKKVIDIHVE</sequence>
<dbReference type="InterPro" id="IPR002068">
    <property type="entry name" value="A-crystallin/Hsp20_dom"/>
</dbReference>
<evidence type="ECO:0000313" key="6">
    <source>
        <dbReference type="Proteomes" id="UP000555828"/>
    </source>
</evidence>